<keyword evidence="3" id="KW-1185">Reference proteome</keyword>
<dbReference type="AlphaFoldDB" id="A0A0M5KYD0"/>
<name>A0A0M5KYD0_9SPHN</name>
<dbReference type="PANTHER" id="PTHR39203:SF1">
    <property type="entry name" value="CYTOPLASMIC PROTEIN"/>
    <property type="match status" value="1"/>
</dbReference>
<dbReference type="Gene3D" id="3.10.400.10">
    <property type="entry name" value="Sulfate adenylyltransferase"/>
    <property type="match status" value="1"/>
</dbReference>
<accession>A0A0M5KYD0</accession>
<dbReference type="OrthoDB" id="9807542at2"/>
<dbReference type="KEGG" id="aep:AMC99_00908"/>
<dbReference type="PIRSF" id="PIRSF021320">
    <property type="entry name" value="DUF984"/>
    <property type="match status" value="1"/>
</dbReference>
<dbReference type="SUPFAM" id="SSF88697">
    <property type="entry name" value="PUA domain-like"/>
    <property type="match status" value="1"/>
</dbReference>
<dbReference type="SMART" id="SM01022">
    <property type="entry name" value="ASCH"/>
    <property type="match status" value="1"/>
</dbReference>
<evidence type="ECO:0000313" key="3">
    <source>
        <dbReference type="Proteomes" id="UP000057938"/>
    </source>
</evidence>
<evidence type="ECO:0000313" key="2">
    <source>
        <dbReference type="EMBL" id="ALE16211.1"/>
    </source>
</evidence>
<dbReference type="STRING" id="361183.AMC99_00908"/>
<dbReference type="Proteomes" id="UP000057938">
    <property type="component" value="Chromosome"/>
</dbReference>
<dbReference type="PATRIC" id="fig|361183.4.peg.890"/>
<evidence type="ECO:0000259" key="1">
    <source>
        <dbReference type="SMART" id="SM01022"/>
    </source>
</evidence>
<dbReference type="PANTHER" id="PTHR39203">
    <property type="entry name" value="CYTOPLASMIC PROTEIN-RELATED"/>
    <property type="match status" value="1"/>
</dbReference>
<proteinExistence type="predicted"/>
<reference evidence="2 3" key="1">
    <citation type="submission" date="2015-09" db="EMBL/GenBank/DDBJ databases">
        <title>Complete genome sequence of a benzo[a]pyrene-degrading bacterium Altererythrobacter epoxidivorans CGMCC 1.7731T.</title>
        <authorList>
            <person name="Li Z."/>
            <person name="Cheng H."/>
            <person name="Huo Y."/>
            <person name="Xu X."/>
        </authorList>
    </citation>
    <scope>NUCLEOTIDE SEQUENCE [LARGE SCALE GENOMIC DNA]</scope>
    <source>
        <strain evidence="2 3">CGMCC 1.7731</strain>
    </source>
</reference>
<dbReference type="CDD" id="cd06553">
    <property type="entry name" value="ASCH_Ef3133_like"/>
    <property type="match status" value="1"/>
</dbReference>
<sequence length="161" mass="17864">MTNPSVSRLWMRFRAANPHAPEDVPLSFHFCDTKDAADICADLVVAGRKQATASSLKELELAGLEVAQPGELFIVTDFGGKAMAVIETTRVDIRRFGEIDEDFARAEGEGDLTLEWWRDAHRAYYQRVLSGSGVAVDDDLMIACEYFRTVMTSDDGAFPLQ</sequence>
<feature type="domain" description="ASCH" evidence="1">
    <location>
        <begin position="28"/>
        <end position="151"/>
    </location>
</feature>
<dbReference type="InterPro" id="IPR009326">
    <property type="entry name" value="DUF984"/>
</dbReference>
<dbReference type="Pfam" id="PF04266">
    <property type="entry name" value="ASCH"/>
    <property type="match status" value="1"/>
</dbReference>
<dbReference type="InterPro" id="IPR007374">
    <property type="entry name" value="ASCH_domain"/>
</dbReference>
<protein>
    <recommendedName>
        <fullName evidence="1">ASCH domain-containing protein</fullName>
    </recommendedName>
</protein>
<gene>
    <name evidence="2" type="ORF">AMC99_00908</name>
</gene>
<dbReference type="InterPro" id="IPR015947">
    <property type="entry name" value="PUA-like_sf"/>
</dbReference>
<dbReference type="EMBL" id="CP012669">
    <property type="protein sequence ID" value="ALE16211.1"/>
    <property type="molecule type" value="Genomic_DNA"/>
</dbReference>
<organism evidence="2 3">
    <name type="scientific">Altererythrobacter epoxidivorans</name>
    <dbReference type="NCBI Taxonomy" id="361183"/>
    <lineage>
        <taxon>Bacteria</taxon>
        <taxon>Pseudomonadati</taxon>
        <taxon>Pseudomonadota</taxon>
        <taxon>Alphaproteobacteria</taxon>
        <taxon>Sphingomonadales</taxon>
        <taxon>Erythrobacteraceae</taxon>
        <taxon>Altererythrobacter</taxon>
    </lineage>
</organism>